<dbReference type="Proteomes" id="UP000472260">
    <property type="component" value="Unassembled WGS sequence"/>
</dbReference>
<gene>
    <name evidence="11" type="primary">snapc3</name>
</gene>
<dbReference type="GO" id="GO:0019185">
    <property type="term" value="C:snRNA-activating protein complex"/>
    <property type="evidence" value="ECO:0007669"/>
    <property type="project" value="TreeGrafter"/>
</dbReference>
<accession>A0A671NX34</accession>
<dbReference type="InterPro" id="IPR022042">
    <property type="entry name" value="snRNA-activating_su3"/>
</dbReference>
<dbReference type="GO" id="GO:0003681">
    <property type="term" value="F:bent DNA binding"/>
    <property type="evidence" value="ECO:0007669"/>
    <property type="project" value="TreeGrafter"/>
</dbReference>
<reference evidence="11" key="2">
    <citation type="submission" date="2025-09" db="UniProtKB">
        <authorList>
            <consortium name="Ensembl"/>
        </authorList>
    </citation>
    <scope>IDENTIFICATION</scope>
</reference>
<proteinExistence type="inferred from homology"/>
<sequence>MGMTPLAAIIISLQAKLTVKTTLPTNLSAKQEHAGGWGRCTVQLSSLGGDSVPKKLVTIEEEEEHCSRLRANVVSRLVMADSSALICEENQHENVPVYEFMDVNSKEFHIGAFRDLWLDVLNPKVYSYSDTAPEIEDVEFIEEMGIESKTLEELKSICSVDSLRSGHEGTDNVPSDLHLSTLKLRKRRQDYKETLTRYTVDRHEVYANEMEMTSVGKKPDDLRDLIPEGEIILTFNIMYPILFRRFKFVRAYQTLHVLGSQKLSDLRDAICCVSDLQVFGEFSNTPDMVPQFISKDHYKSAFFFFNGTFFNDTRFPECQDISMTTQEWTRTRDFPEFKTAKMEDTSFYDLKMKVGFPYLYTHQGDCEHVVILTDVRFVHQNDCLDIKLYPLITHKHRVVTRKCSVCHLYISRWITTSDALAPTDPCLFCDQCFRMFHYDDKGNKLGDFLAYAYVDPGTFN</sequence>
<dbReference type="PANTHER" id="PTHR13421">
    <property type="entry name" value="SNRNA-ACTIVATING PROTEIN COMPLEX SUBUNIT 3"/>
    <property type="match status" value="1"/>
</dbReference>
<organism evidence="11 12">
    <name type="scientific">Sinocyclocheilus anshuiensis</name>
    <dbReference type="NCBI Taxonomy" id="1608454"/>
    <lineage>
        <taxon>Eukaryota</taxon>
        <taxon>Metazoa</taxon>
        <taxon>Chordata</taxon>
        <taxon>Craniata</taxon>
        <taxon>Vertebrata</taxon>
        <taxon>Euteleostomi</taxon>
        <taxon>Actinopterygii</taxon>
        <taxon>Neopterygii</taxon>
        <taxon>Teleostei</taxon>
        <taxon>Ostariophysi</taxon>
        <taxon>Cypriniformes</taxon>
        <taxon>Cyprinidae</taxon>
        <taxon>Cyprininae</taxon>
        <taxon>Sinocyclocheilus</taxon>
    </lineage>
</organism>
<dbReference type="RefSeq" id="XP_016328766.1">
    <property type="nucleotide sequence ID" value="XM_016473280.1"/>
</dbReference>
<comment type="subunit">
    <text evidence="9">Part of the SNAPc complex composed of 5 subunits: SNAPC1, SNAPC2, SNAPC3, SNAPC4 and SNAPC5. SNAPC3 interacts with SNAPC1.</text>
</comment>
<evidence type="ECO:0000256" key="5">
    <source>
        <dbReference type="ARBA" id="ARBA00023125"/>
    </source>
</evidence>
<dbReference type="CTD" id="6619"/>
<comment type="function">
    <text evidence="8">Part of the SNAPc complex required for the transcription of both RNA polymerase II and III small-nuclear RNA genes. Binds to the proximal sequence element (PSE), a non-TATA-box basal promoter element common to these 2 types of genes. Recruits TBP and BRF2 to the U6 snRNA TATA box.</text>
</comment>
<dbReference type="GO" id="GO:0042796">
    <property type="term" value="P:snRNA transcription by RNA polymerase III"/>
    <property type="evidence" value="ECO:0007669"/>
    <property type="project" value="TreeGrafter"/>
</dbReference>
<dbReference type="GeneID" id="107678123"/>
<dbReference type="Ensembl" id="ENSSANT00000054017.1">
    <property type="protein sequence ID" value="ENSSANP00000050834.1"/>
    <property type="gene ID" value="ENSSANG00000025496.1"/>
</dbReference>
<protein>
    <recommendedName>
        <fullName evidence="3">snRNA-activating protein complex subunit 3</fullName>
    </recommendedName>
    <alternativeName>
        <fullName evidence="10">Small nuclear RNA-activating complex polypeptide 3</fullName>
    </alternativeName>
</protein>
<dbReference type="OrthoDB" id="46583at2759"/>
<evidence type="ECO:0000256" key="1">
    <source>
        <dbReference type="ARBA" id="ARBA00004123"/>
    </source>
</evidence>
<dbReference type="AlphaFoldDB" id="A0A671NX34"/>
<evidence type="ECO:0000256" key="6">
    <source>
        <dbReference type="ARBA" id="ARBA00023163"/>
    </source>
</evidence>
<keyword evidence="6" id="KW-0804">Transcription</keyword>
<dbReference type="GO" id="GO:0001046">
    <property type="term" value="F:core promoter sequence-specific DNA binding"/>
    <property type="evidence" value="ECO:0007669"/>
    <property type="project" value="TreeGrafter"/>
</dbReference>
<evidence type="ECO:0000256" key="10">
    <source>
        <dbReference type="ARBA" id="ARBA00029606"/>
    </source>
</evidence>
<dbReference type="PANTHER" id="PTHR13421:SF16">
    <property type="entry name" value="SNRNA-ACTIVATING PROTEIN COMPLEX SUBUNIT 3"/>
    <property type="match status" value="1"/>
</dbReference>
<dbReference type="GO" id="GO:0001006">
    <property type="term" value="F:RNA polymerase III type 3 promoter sequence-specific DNA binding"/>
    <property type="evidence" value="ECO:0007669"/>
    <property type="project" value="TreeGrafter"/>
</dbReference>
<evidence type="ECO:0000256" key="3">
    <source>
        <dbReference type="ARBA" id="ARBA00013634"/>
    </source>
</evidence>
<evidence type="ECO:0000256" key="9">
    <source>
        <dbReference type="ARBA" id="ARBA00025958"/>
    </source>
</evidence>
<evidence type="ECO:0000256" key="8">
    <source>
        <dbReference type="ARBA" id="ARBA00025193"/>
    </source>
</evidence>
<evidence type="ECO:0000256" key="7">
    <source>
        <dbReference type="ARBA" id="ARBA00023242"/>
    </source>
</evidence>
<evidence type="ECO:0000256" key="2">
    <source>
        <dbReference type="ARBA" id="ARBA00010410"/>
    </source>
</evidence>
<dbReference type="GO" id="GO:0005634">
    <property type="term" value="C:nucleus"/>
    <property type="evidence" value="ECO:0007669"/>
    <property type="project" value="UniProtKB-SubCell"/>
</dbReference>
<evidence type="ECO:0000313" key="12">
    <source>
        <dbReference type="Proteomes" id="UP000472260"/>
    </source>
</evidence>
<dbReference type="Pfam" id="PF12251">
    <property type="entry name" value="SNAPC3"/>
    <property type="match status" value="1"/>
</dbReference>
<keyword evidence="12" id="KW-1185">Reference proteome</keyword>
<keyword evidence="7" id="KW-0539">Nucleus</keyword>
<dbReference type="KEGG" id="sanh:107678123"/>
<comment type="similarity">
    <text evidence="2">Belongs to the SNAPC3/SRD2 family.</text>
</comment>
<name>A0A671NX34_9TELE</name>
<dbReference type="GO" id="GO:0042795">
    <property type="term" value="P:snRNA transcription by RNA polymerase II"/>
    <property type="evidence" value="ECO:0007669"/>
    <property type="project" value="TreeGrafter"/>
</dbReference>
<keyword evidence="5" id="KW-0238">DNA-binding</keyword>
<evidence type="ECO:0000313" key="11">
    <source>
        <dbReference type="Ensembl" id="ENSSANP00000050834.1"/>
    </source>
</evidence>
<dbReference type="GO" id="GO:0000978">
    <property type="term" value="F:RNA polymerase II cis-regulatory region sequence-specific DNA binding"/>
    <property type="evidence" value="ECO:0007669"/>
    <property type="project" value="TreeGrafter"/>
</dbReference>
<comment type="subcellular location">
    <subcellularLocation>
        <location evidence="1">Nucleus</location>
    </subcellularLocation>
</comment>
<keyword evidence="4" id="KW-0805">Transcription regulation</keyword>
<reference evidence="11" key="1">
    <citation type="submission" date="2025-08" db="UniProtKB">
        <authorList>
            <consortium name="Ensembl"/>
        </authorList>
    </citation>
    <scope>IDENTIFICATION</scope>
</reference>
<evidence type="ECO:0000256" key="4">
    <source>
        <dbReference type="ARBA" id="ARBA00023015"/>
    </source>
</evidence>